<dbReference type="EMBL" id="JAEMNV010000006">
    <property type="protein sequence ID" value="MBJ8341148.1"/>
    <property type="molecule type" value="Genomic_DNA"/>
</dbReference>
<evidence type="ECO:0000313" key="3">
    <source>
        <dbReference type="Proteomes" id="UP000655868"/>
    </source>
</evidence>
<name>A0A934U5R1_9NOCA</name>
<sequence>MTDSRIVLFGATGYTGRLTAAALVGRGVTPVLAGRNAETLSELADELGGLQTAVADVGDPSSIRALIGRGDVLVTTVGPFHRWGAPAVEAAIDAGAHYLDSTGEPAFIRRVFEHWDGPAQSADIAMLTAFGYDYVPGNLAGALALEEAGPEATSVVVGYFTRGGNSVSRGTLTSAAQAALEPGFVWRDGELRDETVGHDLLHHPADRKRTPSSLSVSATEHFSLPRVYPNLLDVRVGIGVAGAATIAVWAGGRVVQELLRLPGARGIARKAVIATLQGSGGGPSDEHNANSGCLITAHAFATDGTELARVTLEGPSVYGFTAEALAWGAEQMAGGVVQERGALGPVEAFGLRGLESGCASIGLEVLRSS</sequence>
<dbReference type="AlphaFoldDB" id="A0A934U5R1"/>
<dbReference type="PANTHER" id="PTHR43781">
    <property type="entry name" value="SACCHAROPINE DEHYDROGENASE"/>
    <property type="match status" value="1"/>
</dbReference>
<reference evidence="2" key="1">
    <citation type="submission" date="2020-12" db="EMBL/GenBank/DDBJ databases">
        <title>Antrihabitans popcorni sp. nov. and Antrihabitans auranticaus sp. nov., isolated from a larva cave.</title>
        <authorList>
            <person name="Lee S.D."/>
            <person name="Kim I.S."/>
        </authorList>
    </citation>
    <scope>NUCLEOTIDE SEQUENCE</scope>
    <source>
        <strain evidence="2">YC3-6</strain>
    </source>
</reference>
<keyword evidence="3" id="KW-1185">Reference proteome</keyword>
<gene>
    <name evidence="2" type="ORF">JGU71_19870</name>
</gene>
<dbReference type="Pfam" id="PF03435">
    <property type="entry name" value="Sacchrp_dh_NADP"/>
    <property type="match status" value="1"/>
</dbReference>
<dbReference type="Gene3D" id="3.40.50.720">
    <property type="entry name" value="NAD(P)-binding Rossmann-like Domain"/>
    <property type="match status" value="1"/>
</dbReference>
<evidence type="ECO:0000259" key="1">
    <source>
        <dbReference type="Pfam" id="PF03435"/>
    </source>
</evidence>
<dbReference type="InterPro" id="IPR036291">
    <property type="entry name" value="NAD(P)-bd_dom_sf"/>
</dbReference>
<dbReference type="PANTHER" id="PTHR43781:SF1">
    <property type="entry name" value="SACCHAROPINE DEHYDROGENASE"/>
    <property type="match status" value="1"/>
</dbReference>
<dbReference type="RefSeq" id="WP_199706009.1">
    <property type="nucleotide sequence ID" value="NZ_JAEMNV010000006.1"/>
</dbReference>
<evidence type="ECO:0000313" key="2">
    <source>
        <dbReference type="EMBL" id="MBJ8341148.1"/>
    </source>
</evidence>
<comment type="caution">
    <text evidence="2">The sequence shown here is derived from an EMBL/GenBank/DDBJ whole genome shotgun (WGS) entry which is preliminary data.</text>
</comment>
<protein>
    <submittedName>
        <fullName evidence="2">Saccharopine dehydrogenase NADP-binding domain-containing protein</fullName>
    </submittedName>
</protein>
<dbReference type="InterPro" id="IPR005097">
    <property type="entry name" value="Sacchrp_dh_NADP-bd"/>
</dbReference>
<accession>A0A934U5R1</accession>
<organism evidence="2 3">
    <name type="scientific">Antrihabitans stalagmiti</name>
    <dbReference type="NCBI Taxonomy" id="2799499"/>
    <lineage>
        <taxon>Bacteria</taxon>
        <taxon>Bacillati</taxon>
        <taxon>Actinomycetota</taxon>
        <taxon>Actinomycetes</taxon>
        <taxon>Mycobacteriales</taxon>
        <taxon>Nocardiaceae</taxon>
        <taxon>Antrihabitans</taxon>
    </lineage>
</organism>
<proteinExistence type="predicted"/>
<dbReference type="SUPFAM" id="SSF51735">
    <property type="entry name" value="NAD(P)-binding Rossmann-fold domains"/>
    <property type="match status" value="1"/>
</dbReference>
<feature type="domain" description="Saccharopine dehydrogenase NADP binding" evidence="1">
    <location>
        <begin position="6"/>
        <end position="101"/>
    </location>
</feature>
<dbReference type="Proteomes" id="UP000655868">
    <property type="component" value="Unassembled WGS sequence"/>
</dbReference>